<keyword evidence="3" id="KW-1185">Reference proteome</keyword>
<gene>
    <name evidence="2" type="ORF">G2W53_024581</name>
</gene>
<dbReference type="OrthoDB" id="1392287at2759"/>
<reference evidence="2" key="1">
    <citation type="submission" date="2020-09" db="EMBL/GenBank/DDBJ databases">
        <title>Genome-Enabled Discovery of Anthraquinone Biosynthesis in Senna tora.</title>
        <authorList>
            <person name="Kang S.-H."/>
            <person name="Pandey R.P."/>
            <person name="Lee C.-M."/>
            <person name="Sim J.-S."/>
            <person name="Jeong J.-T."/>
            <person name="Choi B.-S."/>
            <person name="Jung M."/>
            <person name="Ginzburg D."/>
            <person name="Zhao K."/>
            <person name="Won S.Y."/>
            <person name="Oh T.-J."/>
            <person name="Yu Y."/>
            <person name="Kim N.-H."/>
            <person name="Lee O.R."/>
            <person name="Lee T.-H."/>
            <person name="Bashyal P."/>
            <person name="Kim T.-S."/>
            <person name="Lee W.-H."/>
            <person name="Kawkins C."/>
            <person name="Kim C.-K."/>
            <person name="Kim J.S."/>
            <person name="Ahn B.O."/>
            <person name="Rhee S.Y."/>
            <person name="Sohng J.K."/>
        </authorList>
    </citation>
    <scope>NUCLEOTIDE SEQUENCE</scope>
    <source>
        <tissue evidence="2">Leaf</tissue>
    </source>
</reference>
<dbReference type="PANTHER" id="PTHR31482">
    <property type="entry name" value="ESTS AU081301(E20138)"/>
    <property type="match status" value="1"/>
</dbReference>
<name>A0A834WH30_9FABA</name>
<dbReference type="SUPFAM" id="SSF81383">
    <property type="entry name" value="F-box domain"/>
    <property type="match status" value="1"/>
</dbReference>
<proteinExistence type="predicted"/>
<dbReference type="Pfam" id="PF12937">
    <property type="entry name" value="F-box-like"/>
    <property type="match status" value="1"/>
</dbReference>
<dbReference type="Gene3D" id="1.20.1280.50">
    <property type="match status" value="1"/>
</dbReference>
<dbReference type="PROSITE" id="PS50181">
    <property type="entry name" value="FBOX"/>
    <property type="match status" value="1"/>
</dbReference>
<dbReference type="InterPro" id="IPR001810">
    <property type="entry name" value="F-box_dom"/>
</dbReference>
<accession>A0A834WH30</accession>
<dbReference type="Proteomes" id="UP000634136">
    <property type="component" value="Unassembled WGS sequence"/>
</dbReference>
<dbReference type="PANTHER" id="PTHR31482:SF18">
    <property type="entry name" value="ESTS AU081301(E20138)"/>
    <property type="match status" value="1"/>
</dbReference>
<sequence>MWSEKSFEAKGEKEVQCKISLLDLPEPALDCILECFSPAQLCILAQVCSSLKVRCRNDHLWEKHIKRKWGRVIGDSAYQEWKWHIAIRENENTIGQQVQNGSLGSLSGFWPLLCIGSFLENCRLPGNSLSESSMMAWYISLEKGKFWFPAQVFRSGGLMLYCYDAIVSYDSQTDKFKARYRYSGWRMIEENIEWDRLRAAPAQNPHVRHLFNGLSDLKPGDHVEVQWRSNRELPYDWWYAVIGHLESCEQDNRCHCDLSDMLVIEFRQYSPGSQYRRTVLNKRNHLGEQAVSGVGLYGGIRKLNGEETEIWRKFWPTLIL</sequence>
<feature type="domain" description="F-box" evidence="1">
    <location>
        <begin position="18"/>
        <end position="64"/>
    </location>
</feature>
<dbReference type="InterPro" id="IPR036047">
    <property type="entry name" value="F-box-like_dom_sf"/>
</dbReference>
<evidence type="ECO:0000313" key="3">
    <source>
        <dbReference type="Proteomes" id="UP000634136"/>
    </source>
</evidence>
<dbReference type="AlphaFoldDB" id="A0A834WH30"/>
<organism evidence="2 3">
    <name type="scientific">Senna tora</name>
    <dbReference type="NCBI Taxonomy" id="362788"/>
    <lineage>
        <taxon>Eukaryota</taxon>
        <taxon>Viridiplantae</taxon>
        <taxon>Streptophyta</taxon>
        <taxon>Embryophyta</taxon>
        <taxon>Tracheophyta</taxon>
        <taxon>Spermatophyta</taxon>
        <taxon>Magnoliopsida</taxon>
        <taxon>eudicotyledons</taxon>
        <taxon>Gunneridae</taxon>
        <taxon>Pentapetalae</taxon>
        <taxon>rosids</taxon>
        <taxon>fabids</taxon>
        <taxon>Fabales</taxon>
        <taxon>Fabaceae</taxon>
        <taxon>Caesalpinioideae</taxon>
        <taxon>Cassia clade</taxon>
        <taxon>Senna</taxon>
    </lineage>
</organism>
<protein>
    <submittedName>
        <fullName evidence="2">F-box protein</fullName>
    </submittedName>
</protein>
<dbReference type="EMBL" id="JAAIUW010000008">
    <property type="protein sequence ID" value="KAF7819126.1"/>
    <property type="molecule type" value="Genomic_DNA"/>
</dbReference>
<evidence type="ECO:0000313" key="2">
    <source>
        <dbReference type="EMBL" id="KAF7819126.1"/>
    </source>
</evidence>
<comment type="caution">
    <text evidence="2">The sequence shown here is derived from an EMBL/GenBank/DDBJ whole genome shotgun (WGS) entry which is preliminary data.</text>
</comment>
<evidence type="ECO:0000259" key="1">
    <source>
        <dbReference type="PROSITE" id="PS50181"/>
    </source>
</evidence>